<proteinExistence type="predicted"/>
<reference evidence="2" key="1">
    <citation type="submission" date="2022-06" db="EMBL/GenBank/DDBJ databases">
        <title>Aeoliella straminimaris, a novel planctomycete from sediments.</title>
        <authorList>
            <person name="Vitorino I.R."/>
            <person name="Lage O.M."/>
        </authorList>
    </citation>
    <scope>NUCLEOTIDE SEQUENCE</scope>
    <source>
        <strain evidence="2">ICT_H6.2</strain>
    </source>
</reference>
<name>A0A9X2JIC8_9BACT</name>
<organism evidence="2 3">
    <name type="scientific">Aeoliella straminimaris</name>
    <dbReference type="NCBI Taxonomy" id="2954799"/>
    <lineage>
        <taxon>Bacteria</taxon>
        <taxon>Pseudomonadati</taxon>
        <taxon>Planctomycetota</taxon>
        <taxon>Planctomycetia</taxon>
        <taxon>Pirellulales</taxon>
        <taxon>Lacipirellulaceae</taxon>
        <taxon>Aeoliella</taxon>
    </lineage>
</organism>
<comment type="caution">
    <text evidence="2">The sequence shown here is derived from an EMBL/GenBank/DDBJ whole genome shotgun (WGS) entry which is preliminary data.</text>
</comment>
<accession>A0A9X2JIC8</accession>
<evidence type="ECO:0000256" key="1">
    <source>
        <dbReference type="SAM" id="SignalP"/>
    </source>
</evidence>
<keyword evidence="3" id="KW-1185">Reference proteome</keyword>
<evidence type="ECO:0008006" key="4">
    <source>
        <dbReference type="Google" id="ProtNLM"/>
    </source>
</evidence>
<dbReference type="RefSeq" id="WP_252854821.1">
    <property type="nucleotide sequence ID" value="NZ_JAMXLR010000077.1"/>
</dbReference>
<evidence type="ECO:0000313" key="3">
    <source>
        <dbReference type="Proteomes" id="UP001155241"/>
    </source>
</evidence>
<gene>
    <name evidence="2" type="ORF">NG895_22650</name>
</gene>
<protein>
    <recommendedName>
        <fullName evidence="4">PEP-CTERM protein-sorting domain-containing protein</fullName>
    </recommendedName>
</protein>
<keyword evidence="1" id="KW-0732">Signal</keyword>
<feature type="signal peptide" evidence="1">
    <location>
        <begin position="1"/>
        <end position="21"/>
    </location>
</feature>
<sequence>MNRYFSALAALCCIACHQATADQISPNPNPTTGDIFVEMGNTDFNAENPFDNHGYLSISFGGTLINNAGALLNNASEAHALLEVWGSLDNEGTLGNNGVIVVEHLGIINNSGNLNSGYIIAIRQGGTIVNNGTIDNKATSEIQNAGTIVTNGAFINDGSLSGSGTVVGSVNDSGVVAPGDAAAVHTIDGDWSKTGGSLEIELGGTSDGGGDKSLTEFDWVDVTGDVTLAGQLNVSLLDGFALDDFQQFPIINVGGSLTGQFDGLAEGALVGNFGRSLFITYVGGDGNDVALFTTNAIPEPSTLLLAAVFALCGGHWLRVRRQN</sequence>
<feature type="chain" id="PRO_5040993252" description="PEP-CTERM protein-sorting domain-containing protein" evidence="1">
    <location>
        <begin position="22"/>
        <end position="323"/>
    </location>
</feature>
<dbReference type="Proteomes" id="UP001155241">
    <property type="component" value="Unassembled WGS sequence"/>
</dbReference>
<dbReference type="AlphaFoldDB" id="A0A9X2JIC8"/>
<evidence type="ECO:0000313" key="2">
    <source>
        <dbReference type="EMBL" id="MCO6046706.1"/>
    </source>
</evidence>
<dbReference type="EMBL" id="JAMXLR010000077">
    <property type="protein sequence ID" value="MCO6046706.1"/>
    <property type="molecule type" value="Genomic_DNA"/>
</dbReference>